<dbReference type="Pfam" id="PF00234">
    <property type="entry name" value="Tryp_alpha_amyl"/>
    <property type="match status" value="1"/>
</dbReference>
<dbReference type="InterPro" id="IPR000528">
    <property type="entry name" value="Plant_nsLTP"/>
</dbReference>
<keyword evidence="1" id="KW-0813">Transport</keyword>
<dbReference type="InterPro" id="IPR016140">
    <property type="entry name" value="Bifunc_inhib/LTP/seed_store"/>
</dbReference>
<keyword evidence="5" id="KW-1185">Reference proteome</keyword>
<protein>
    <recommendedName>
        <fullName evidence="1">Non-specific lipid-transfer protein</fullName>
    </recommendedName>
</protein>
<feature type="signal peptide" evidence="2">
    <location>
        <begin position="1"/>
        <end position="23"/>
    </location>
</feature>
<dbReference type="GO" id="GO:0008289">
    <property type="term" value="F:lipid binding"/>
    <property type="evidence" value="ECO:0007669"/>
    <property type="project" value="UniProtKB-KW"/>
</dbReference>
<feature type="domain" description="Bifunctional inhibitor/plant lipid transfer protein/seed storage helical" evidence="3">
    <location>
        <begin position="26"/>
        <end position="111"/>
    </location>
</feature>
<evidence type="ECO:0000313" key="4">
    <source>
        <dbReference type="EMBL" id="KAJ1688833.1"/>
    </source>
</evidence>
<dbReference type="PANTHER" id="PTHR33076">
    <property type="entry name" value="NON-SPECIFIC LIPID-TRANSFER PROTEIN 2-RELATED"/>
    <property type="match status" value="1"/>
</dbReference>
<keyword evidence="1" id="KW-0446">Lipid-binding</keyword>
<sequence length="115" mass="11587">MARLALLAVLAIVLVMAAPAAEAITCGQVTGYIASCMPYAEGKAAAPTGQCCTGIKTLNSVARSTPDRQATCNCLKNAAKQIKGLNGGNVAGLPGKCGVSIPYVISASTDCTRVK</sequence>
<evidence type="ECO:0000259" key="3">
    <source>
        <dbReference type="SMART" id="SM00499"/>
    </source>
</evidence>
<dbReference type="CDD" id="cd01960">
    <property type="entry name" value="nsLTP1"/>
    <property type="match status" value="1"/>
</dbReference>
<comment type="similarity">
    <text evidence="1">Belongs to the plant LTP family.</text>
</comment>
<dbReference type="GO" id="GO:0006869">
    <property type="term" value="P:lipid transport"/>
    <property type="evidence" value="ECO:0007669"/>
    <property type="project" value="InterPro"/>
</dbReference>
<reference evidence="4" key="1">
    <citation type="journal article" date="2022" name="Cell">
        <title>Repeat-based holocentromeres influence genome architecture and karyotype evolution.</title>
        <authorList>
            <person name="Hofstatter P.G."/>
            <person name="Thangavel G."/>
            <person name="Lux T."/>
            <person name="Neumann P."/>
            <person name="Vondrak T."/>
            <person name="Novak P."/>
            <person name="Zhang M."/>
            <person name="Costa L."/>
            <person name="Castellani M."/>
            <person name="Scott A."/>
            <person name="Toegelov H."/>
            <person name="Fuchs J."/>
            <person name="Mata-Sucre Y."/>
            <person name="Dias Y."/>
            <person name="Vanzela A.L.L."/>
            <person name="Huettel B."/>
            <person name="Almeida C.C.S."/>
            <person name="Simkova H."/>
            <person name="Souza G."/>
            <person name="Pedrosa-Harand A."/>
            <person name="Macas J."/>
            <person name="Mayer K.F.X."/>
            <person name="Houben A."/>
            <person name="Marques A."/>
        </authorList>
    </citation>
    <scope>NUCLEOTIDE SEQUENCE</scope>
    <source>
        <strain evidence="4">RhyBre1mFocal</strain>
    </source>
</reference>
<name>A0A9Q0C7R2_9POAL</name>
<accession>A0A9Q0C7R2</accession>
<feature type="chain" id="PRO_5040257277" description="Non-specific lipid-transfer protein" evidence="2">
    <location>
        <begin position="24"/>
        <end position="115"/>
    </location>
</feature>
<keyword evidence="2" id="KW-0732">Signal</keyword>
<evidence type="ECO:0000256" key="2">
    <source>
        <dbReference type="SAM" id="SignalP"/>
    </source>
</evidence>
<gene>
    <name evidence="4" type="ORF">LUZ63_012988</name>
</gene>
<dbReference type="PROSITE" id="PS00597">
    <property type="entry name" value="PLANT_LTP"/>
    <property type="match status" value="1"/>
</dbReference>
<dbReference type="EMBL" id="JAMQYH010000004">
    <property type="protein sequence ID" value="KAJ1688833.1"/>
    <property type="molecule type" value="Genomic_DNA"/>
</dbReference>
<dbReference type="PRINTS" id="PR00382">
    <property type="entry name" value="LIPIDTRNSFER"/>
</dbReference>
<dbReference type="OrthoDB" id="770678at2759"/>
<dbReference type="AlphaFoldDB" id="A0A9Q0C7R2"/>
<comment type="caution">
    <text evidence="4">The sequence shown here is derived from an EMBL/GenBank/DDBJ whole genome shotgun (WGS) entry which is preliminary data.</text>
</comment>
<dbReference type="SUPFAM" id="SSF47699">
    <property type="entry name" value="Bifunctional inhibitor/lipid-transfer protein/seed storage 2S albumin"/>
    <property type="match status" value="1"/>
</dbReference>
<dbReference type="Gene3D" id="1.10.110.10">
    <property type="entry name" value="Plant lipid-transfer and hydrophobic proteins"/>
    <property type="match status" value="1"/>
</dbReference>
<evidence type="ECO:0000313" key="5">
    <source>
        <dbReference type="Proteomes" id="UP001151287"/>
    </source>
</evidence>
<proteinExistence type="inferred from homology"/>
<dbReference type="Proteomes" id="UP001151287">
    <property type="component" value="Unassembled WGS sequence"/>
</dbReference>
<comment type="function">
    <text evidence="1">Plant non-specific lipid-transfer proteins transfer phospholipids as well as galactolipids across membranes. May play a role in wax or cutin deposition in the cell walls of expanding epidermal cells and certain secretory tissues.</text>
</comment>
<dbReference type="InterPro" id="IPR036312">
    <property type="entry name" value="Bifun_inhib/LTP/seed_sf"/>
</dbReference>
<dbReference type="SMART" id="SM00499">
    <property type="entry name" value="AAI"/>
    <property type="match status" value="1"/>
</dbReference>
<evidence type="ECO:0000256" key="1">
    <source>
        <dbReference type="RuleBase" id="RU000628"/>
    </source>
</evidence>
<organism evidence="4 5">
    <name type="scientific">Rhynchospora breviuscula</name>
    <dbReference type="NCBI Taxonomy" id="2022672"/>
    <lineage>
        <taxon>Eukaryota</taxon>
        <taxon>Viridiplantae</taxon>
        <taxon>Streptophyta</taxon>
        <taxon>Embryophyta</taxon>
        <taxon>Tracheophyta</taxon>
        <taxon>Spermatophyta</taxon>
        <taxon>Magnoliopsida</taxon>
        <taxon>Liliopsida</taxon>
        <taxon>Poales</taxon>
        <taxon>Cyperaceae</taxon>
        <taxon>Cyperoideae</taxon>
        <taxon>Rhynchosporeae</taxon>
        <taxon>Rhynchospora</taxon>
    </lineage>
</organism>